<protein>
    <submittedName>
        <fullName evidence="1">Uncharacterized protein</fullName>
    </submittedName>
</protein>
<name>A0A0R2KHH9_9LACO</name>
<accession>A0A0R2KHH9</accession>
<dbReference type="Pfam" id="PF17117">
    <property type="entry name" value="DUF5104"/>
    <property type="match status" value="1"/>
</dbReference>
<reference evidence="1 2" key="1">
    <citation type="journal article" date="2015" name="Genome Announc.">
        <title>Expanding the biotechnology potential of lactobacilli through comparative genomics of 213 strains and associated genera.</title>
        <authorList>
            <person name="Sun Z."/>
            <person name="Harris H.M."/>
            <person name="McCann A."/>
            <person name="Guo C."/>
            <person name="Argimon S."/>
            <person name="Zhang W."/>
            <person name="Yang X."/>
            <person name="Jeffery I.B."/>
            <person name="Cooney J.C."/>
            <person name="Kagawa T.F."/>
            <person name="Liu W."/>
            <person name="Song Y."/>
            <person name="Salvetti E."/>
            <person name="Wrobel A."/>
            <person name="Rasinkangas P."/>
            <person name="Parkhill J."/>
            <person name="Rea M.C."/>
            <person name="O'Sullivan O."/>
            <person name="Ritari J."/>
            <person name="Douillard F.P."/>
            <person name="Paul Ross R."/>
            <person name="Yang R."/>
            <person name="Briner A.E."/>
            <person name="Felis G.E."/>
            <person name="de Vos W.M."/>
            <person name="Barrangou R."/>
            <person name="Klaenhammer T.R."/>
            <person name="Caufield P.W."/>
            <person name="Cui Y."/>
            <person name="Zhang H."/>
            <person name="O'Toole P.W."/>
        </authorList>
    </citation>
    <scope>NUCLEOTIDE SEQUENCE [LARGE SCALE GENOMIC DNA]</scope>
    <source>
        <strain evidence="1 2">DSM 22408</strain>
    </source>
</reference>
<dbReference type="Proteomes" id="UP000051500">
    <property type="component" value="Unassembled WGS sequence"/>
</dbReference>
<dbReference type="InterPro" id="IPR031344">
    <property type="entry name" value="DUF5104"/>
</dbReference>
<sequence length="82" mass="9737">MLNETSQTERDSSNQIEKTVIKALDTKDRNLIKSLFSKRALKYAADIDEGIDYMFQIYEGQFKKKYLITMPRIWSWMPVRKA</sequence>
<evidence type="ECO:0000313" key="2">
    <source>
        <dbReference type="Proteomes" id="UP000051500"/>
    </source>
</evidence>
<dbReference type="Gene3D" id="3.10.450.50">
    <property type="match status" value="1"/>
</dbReference>
<dbReference type="AlphaFoldDB" id="A0A0R2KHH9"/>
<keyword evidence="2" id="KW-1185">Reference proteome</keyword>
<dbReference type="STRING" id="1122146.IV53_GL000768"/>
<gene>
    <name evidence="1" type="ORF">IV53_GL000768</name>
</gene>
<proteinExistence type="predicted"/>
<organism evidence="1 2">
    <name type="scientific">Ligilactobacillus ceti DSM 22408</name>
    <dbReference type="NCBI Taxonomy" id="1122146"/>
    <lineage>
        <taxon>Bacteria</taxon>
        <taxon>Bacillati</taxon>
        <taxon>Bacillota</taxon>
        <taxon>Bacilli</taxon>
        <taxon>Lactobacillales</taxon>
        <taxon>Lactobacillaceae</taxon>
        <taxon>Ligilactobacillus</taxon>
    </lineage>
</organism>
<dbReference type="EMBL" id="JQBZ01000025">
    <property type="protein sequence ID" value="KRN88799.1"/>
    <property type="molecule type" value="Genomic_DNA"/>
</dbReference>
<evidence type="ECO:0000313" key="1">
    <source>
        <dbReference type="EMBL" id="KRN88799.1"/>
    </source>
</evidence>
<comment type="caution">
    <text evidence="1">The sequence shown here is derived from an EMBL/GenBank/DDBJ whole genome shotgun (WGS) entry which is preliminary data.</text>
</comment>